<evidence type="ECO:0000259" key="8">
    <source>
        <dbReference type="Pfam" id="PF02706"/>
    </source>
</evidence>
<reference evidence="10 11" key="1">
    <citation type="submission" date="2019-06" db="EMBL/GenBank/DDBJ databases">
        <title>Genome sequence analysis of &gt;100 Bacillus licheniformis strains suggests intrinsic resistance to this species.</title>
        <authorList>
            <person name="Wels M."/>
            <person name="Siezen R.J."/>
            <person name="Johansen E."/>
            <person name="Stuer-Lauridsen B."/>
            <person name="Bjerre K."/>
            <person name="Nielsen B.K.K."/>
        </authorList>
    </citation>
    <scope>NUCLEOTIDE SEQUENCE [LARGE SCALE GENOMIC DNA]</scope>
    <source>
        <strain evidence="10 11">BAC-16736</strain>
    </source>
</reference>
<dbReference type="GO" id="GO:0005886">
    <property type="term" value="C:plasma membrane"/>
    <property type="evidence" value="ECO:0007669"/>
    <property type="project" value="UniProtKB-SubCell"/>
</dbReference>
<reference evidence="9 12" key="2">
    <citation type="submission" date="2020-12" db="EMBL/GenBank/DDBJ databases">
        <title>FDA dAtabase for Regulatory Grade micrObial Sequences (FDA-ARGOS): Supporting development and validation of Infectious Disease Dx tests.</title>
        <authorList>
            <person name="Nelson B."/>
            <person name="Plummer A."/>
            <person name="Tallon L."/>
            <person name="Sadzewicz L."/>
            <person name="Zhao X."/>
            <person name="Boylan J."/>
            <person name="Ott S."/>
            <person name="Bowen H."/>
            <person name="Vavikolanu K."/>
            <person name="Mehta A."/>
            <person name="Aluvathingal J."/>
            <person name="Nadendla S."/>
            <person name="Myers T."/>
            <person name="Yan Y."/>
            <person name="Sichtig H."/>
        </authorList>
    </citation>
    <scope>NUCLEOTIDE SEQUENCE [LARGE SCALE GENOMIC DNA]</scope>
    <source>
        <strain evidence="9 12">FDAARGOS_923</strain>
    </source>
</reference>
<dbReference type="PANTHER" id="PTHR32309">
    <property type="entry name" value="TYROSINE-PROTEIN KINASE"/>
    <property type="match status" value="1"/>
</dbReference>
<keyword evidence="6 7" id="KW-0472">Membrane</keyword>
<protein>
    <submittedName>
        <fullName evidence="10">Putative capsular polysaccharide biosynthesis protein YwqC</fullName>
    </submittedName>
</protein>
<sequence length="250" mass="27948">MKENIDFRELIAILRKRTVLILVLTIGVTLTTGIIQFYVLTPVYQASTQILVHQVGEKKGSATYSDIQINLQYTRTFQALLKNPVILEQVKRELDLPYSAGRLGEKIATSSESESEIINISVQDENQKRAADIANTLTAVLKKEIKQIMNTDRVTVLSKAEIVDSPTPVRPNYKMNILLAFGAALMTGIALAFFLDFIDDTVARPSQVEKEAGFIYLGSIEQMKHKKSLFRGDPDMNIRVKAGRSEPLGY</sequence>
<dbReference type="AlphaFoldDB" id="A0A415J7W9"/>
<keyword evidence="3" id="KW-1003">Cell membrane</keyword>
<dbReference type="Pfam" id="PF02706">
    <property type="entry name" value="Wzz"/>
    <property type="match status" value="1"/>
</dbReference>
<evidence type="ECO:0000313" key="11">
    <source>
        <dbReference type="Proteomes" id="UP000435910"/>
    </source>
</evidence>
<feature type="transmembrane region" description="Helical" evidence="7">
    <location>
        <begin position="177"/>
        <end position="198"/>
    </location>
</feature>
<organism evidence="10 11">
    <name type="scientific">Bacillus licheniformis</name>
    <dbReference type="NCBI Taxonomy" id="1402"/>
    <lineage>
        <taxon>Bacteria</taxon>
        <taxon>Bacillati</taxon>
        <taxon>Bacillota</taxon>
        <taxon>Bacilli</taxon>
        <taxon>Bacillales</taxon>
        <taxon>Bacillaceae</taxon>
        <taxon>Bacillus</taxon>
    </lineage>
</organism>
<evidence type="ECO:0000256" key="4">
    <source>
        <dbReference type="ARBA" id="ARBA00022692"/>
    </source>
</evidence>
<dbReference type="Proteomes" id="UP000595038">
    <property type="component" value="Chromosome"/>
</dbReference>
<evidence type="ECO:0000256" key="6">
    <source>
        <dbReference type="ARBA" id="ARBA00023136"/>
    </source>
</evidence>
<comment type="similarity">
    <text evidence="2">Belongs to the CpsC/CapA family.</text>
</comment>
<feature type="domain" description="Polysaccharide chain length determinant N-terminal" evidence="8">
    <location>
        <begin position="3"/>
        <end position="94"/>
    </location>
</feature>
<gene>
    <name evidence="10" type="ORF">CHCC16736_4045</name>
    <name evidence="9" type="ORF">I6G80_06720</name>
</gene>
<evidence type="ECO:0000256" key="5">
    <source>
        <dbReference type="ARBA" id="ARBA00022989"/>
    </source>
</evidence>
<dbReference type="PANTHER" id="PTHR32309:SF13">
    <property type="entry name" value="FERRIC ENTEROBACTIN TRANSPORT PROTEIN FEPE"/>
    <property type="match status" value="1"/>
</dbReference>
<proteinExistence type="inferred from homology"/>
<dbReference type="InterPro" id="IPR003856">
    <property type="entry name" value="LPS_length_determ_N"/>
</dbReference>
<feature type="transmembrane region" description="Helical" evidence="7">
    <location>
        <begin position="20"/>
        <end position="39"/>
    </location>
</feature>
<keyword evidence="5 7" id="KW-1133">Transmembrane helix</keyword>
<keyword evidence="4 7" id="KW-0812">Transmembrane</keyword>
<evidence type="ECO:0000256" key="2">
    <source>
        <dbReference type="ARBA" id="ARBA00006683"/>
    </source>
</evidence>
<name>A0A415J7W9_BACLI</name>
<accession>A0A415J7W9</accession>
<evidence type="ECO:0000256" key="7">
    <source>
        <dbReference type="SAM" id="Phobius"/>
    </source>
</evidence>
<evidence type="ECO:0000313" key="10">
    <source>
        <dbReference type="EMBL" id="TWL33233.1"/>
    </source>
</evidence>
<evidence type="ECO:0000256" key="3">
    <source>
        <dbReference type="ARBA" id="ARBA00022475"/>
    </source>
</evidence>
<dbReference type="EMBL" id="NILC01000004">
    <property type="protein sequence ID" value="TWL33233.1"/>
    <property type="molecule type" value="Genomic_DNA"/>
</dbReference>
<dbReference type="GO" id="GO:0004713">
    <property type="term" value="F:protein tyrosine kinase activity"/>
    <property type="evidence" value="ECO:0007669"/>
    <property type="project" value="TreeGrafter"/>
</dbReference>
<dbReference type="Proteomes" id="UP000435910">
    <property type="component" value="Unassembled WGS sequence"/>
</dbReference>
<evidence type="ECO:0000256" key="1">
    <source>
        <dbReference type="ARBA" id="ARBA00004651"/>
    </source>
</evidence>
<dbReference type="EMBL" id="CP065647">
    <property type="protein sequence ID" value="QPR73953.1"/>
    <property type="molecule type" value="Genomic_DNA"/>
</dbReference>
<dbReference type="RefSeq" id="WP_003185522.1">
    <property type="nucleotide sequence ID" value="NZ_BOQU01000006.1"/>
</dbReference>
<evidence type="ECO:0000313" key="12">
    <source>
        <dbReference type="Proteomes" id="UP000595038"/>
    </source>
</evidence>
<dbReference type="OMA" id="RILMINI"/>
<comment type="subcellular location">
    <subcellularLocation>
        <location evidence="1">Cell membrane</location>
        <topology evidence="1">Multi-pass membrane protein</topology>
    </subcellularLocation>
</comment>
<evidence type="ECO:0000313" key="9">
    <source>
        <dbReference type="EMBL" id="QPR73953.1"/>
    </source>
</evidence>
<dbReference type="InterPro" id="IPR050445">
    <property type="entry name" value="Bact_polysacc_biosynth/exp"/>
</dbReference>
<dbReference type="GeneID" id="92859727"/>